<dbReference type="RefSeq" id="WP_077279852.1">
    <property type="nucleotide sequence ID" value="NZ_MVBK01000098.1"/>
</dbReference>
<feature type="transmembrane region" description="Helical" evidence="8">
    <location>
        <begin position="357"/>
        <end position="376"/>
    </location>
</feature>
<keyword evidence="3" id="KW-1003">Cell membrane</keyword>
<feature type="transmembrane region" description="Helical" evidence="8">
    <location>
        <begin position="108"/>
        <end position="125"/>
    </location>
</feature>
<dbReference type="Pfam" id="PF00361">
    <property type="entry name" value="Proton_antipo_M"/>
    <property type="match status" value="1"/>
</dbReference>
<dbReference type="Proteomes" id="UP000189462">
    <property type="component" value="Unassembled WGS sequence"/>
</dbReference>
<evidence type="ECO:0000256" key="7">
    <source>
        <dbReference type="RuleBase" id="RU000320"/>
    </source>
</evidence>
<feature type="transmembrane region" description="Helical" evidence="8">
    <location>
        <begin position="294"/>
        <end position="314"/>
    </location>
</feature>
<dbReference type="AlphaFoldDB" id="A0A1V3NCX4"/>
<proteinExistence type="inferred from homology"/>
<dbReference type="GO" id="GO:0005886">
    <property type="term" value="C:plasma membrane"/>
    <property type="evidence" value="ECO:0007669"/>
    <property type="project" value="UniProtKB-SubCell"/>
</dbReference>
<feature type="transmembrane region" description="Helical" evidence="8">
    <location>
        <begin position="396"/>
        <end position="413"/>
    </location>
</feature>
<evidence type="ECO:0000256" key="8">
    <source>
        <dbReference type="SAM" id="Phobius"/>
    </source>
</evidence>
<dbReference type="PANTHER" id="PTHR42703">
    <property type="entry name" value="NADH DEHYDROGENASE"/>
    <property type="match status" value="1"/>
</dbReference>
<feature type="transmembrane region" description="Helical" evidence="8">
    <location>
        <begin position="12"/>
        <end position="30"/>
    </location>
</feature>
<feature type="transmembrane region" description="Helical" evidence="8">
    <location>
        <begin position="77"/>
        <end position="96"/>
    </location>
</feature>
<evidence type="ECO:0000259" key="9">
    <source>
        <dbReference type="Pfam" id="PF00361"/>
    </source>
</evidence>
<dbReference type="GO" id="GO:0042773">
    <property type="term" value="P:ATP synthesis coupled electron transport"/>
    <property type="evidence" value="ECO:0007669"/>
    <property type="project" value="InterPro"/>
</dbReference>
<evidence type="ECO:0000256" key="1">
    <source>
        <dbReference type="ARBA" id="ARBA00004651"/>
    </source>
</evidence>
<feature type="transmembrane region" description="Helical" evidence="8">
    <location>
        <begin position="434"/>
        <end position="451"/>
    </location>
</feature>
<feature type="transmembrane region" description="Helical" evidence="8">
    <location>
        <begin position="202"/>
        <end position="224"/>
    </location>
</feature>
<dbReference type="InterPro" id="IPR050586">
    <property type="entry name" value="CPA3_Na-H_Antiporter_D"/>
</dbReference>
<keyword evidence="5 8" id="KW-1133">Transmembrane helix</keyword>
<evidence type="ECO:0000256" key="5">
    <source>
        <dbReference type="ARBA" id="ARBA00022989"/>
    </source>
</evidence>
<dbReference type="InterPro" id="IPR001750">
    <property type="entry name" value="ND/Mrp_TM"/>
</dbReference>
<evidence type="ECO:0000256" key="2">
    <source>
        <dbReference type="ARBA" id="ARBA00005346"/>
    </source>
</evidence>
<feature type="transmembrane region" description="Helical" evidence="8">
    <location>
        <begin position="320"/>
        <end position="345"/>
    </location>
</feature>
<accession>A0A1V3NCX4</accession>
<evidence type="ECO:0000256" key="4">
    <source>
        <dbReference type="ARBA" id="ARBA00022692"/>
    </source>
</evidence>
<feature type="transmembrane region" description="Helical" evidence="8">
    <location>
        <begin position="161"/>
        <end position="190"/>
    </location>
</feature>
<protein>
    <recommendedName>
        <fullName evidence="9">NADH:quinone oxidoreductase/Mrp antiporter transmembrane domain-containing protein</fullName>
    </recommendedName>
</protein>
<dbReference type="PRINTS" id="PR01437">
    <property type="entry name" value="NUOXDRDTASE4"/>
</dbReference>
<organism evidence="10 11">
    <name type="scientific">Thioalkalivibrio denitrificans</name>
    <dbReference type="NCBI Taxonomy" id="108003"/>
    <lineage>
        <taxon>Bacteria</taxon>
        <taxon>Pseudomonadati</taxon>
        <taxon>Pseudomonadota</taxon>
        <taxon>Gammaproteobacteria</taxon>
        <taxon>Chromatiales</taxon>
        <taxon>Ectothiorhodospiraceae</taxon>
        <taxon>Thioalkalivibrio</taxon>
    </lineage>
</organism>
<comment type="subcellular location">
    <subcellularLocation>
        <location evidence="1">Cell membrane</location>
        <topology evidence="1">Multi-pass membrane protein</topology>
    </subcellularLocation>
    <subcellularLocation>
        <location evidence="7">Membrane</location>
        <topology evidence="7">Multi-pass membrane protein</topology>
    </subcellularLocation>
</comment>
<sequence>MNAVVPHMSLDPGWLILSLTFPSLGLLLLCTGIGRRYALACLPWAPLPALAAALLAPPDTTLALPDLFAGVMFRLDGTARAFLLPAALLWTLAGWYAATAGGLRRGPVFAGFWLLALSGNLGLILAGDLYVFYIGFALMTFAAYGLVVHEGTGEALRAGRWYLAMMFAGELCLFTAVALVAVAVGGGMLAFTAVGLAPGRELIWALFAFGFALKLGLAGLHAWLPLAHPVAPVPASAVLSGVMIKAGILGWWRVTSPHGALVSDWGPWLMALGLITVFYGVLSGLNNRDPKTVLAWSSVSQMGLIALLAGLALAEPGTAALAWMGITWFVMHHALAKGALFLGTGLFQGSNDSQRRWLLLLLCVPALSLAGVPYTSGWIAKAALDLSLTDSGYGPWLSAMLTASIAGTTLLMAHYLQSLWRTPRPNAPSPGAPWLPWGLAMLCLASLPWTGWAPEYIPPIEPSPVMLAQDLWPVALGLALFFALFAGRSRKFRWPGWRVARAFEIRASAVWVGLSRLEQRMHRWATVGGLFMVLAAILLSAVWLGV</sequence>
<reference evidence="10 11" key="1">
    <citation type="submission" date="2017-02" db="EMBL/GenBank/DDBJ databases">
        <title>Genomic diversity within the haloalkaliphilic genus Thioalkalivibrio.</title>
        <authorList>
            <person name="Ahn A.-C."/>
            <person name="Meier-Kolthoff J."/>
            <person name="Overmars L."/>
            <person name="Richter M."/>
            <person name="Woyke T."/>
            <person name="Sorokin D.Y."/>
            <person name="Muyzer G."/>
        </authorList>
    </citation>
    <scope>NUCLEOTIDE SEQUENCE [LARGE SCALE GENOMIC DNA]</scope>
    <source>
        <strain evidence="10 11">ALJD</strain>
    </source>
</reference>
<feature type="transmembrane region" description="Helical" evidence="8">
    <location>
        <begin position="131"/>
        <end position="149"/>
    </location>
</feature>
<gene>
    <name evidence="10" type="ORF">B1C78_14365</name>
</gene>
<feature type="transmembrane region" description="Helical" evidence="8">
    <location>
        <begin position="231"/>
        <end position="253"/>
    </location>
</feature>
<evidence type="ECO:0000256" key="3">
    <source>
        <dbReference type="ARBA" id="ARBA00022475"/>
    </source>
</evidence>
<feature type="transmembrane region" description="Helical" evidence="8">
    <location>
        <begin position="471"/>
        <end position="488"/>
    </location>
</feature>
<feature type="domain" description="NADH:quinone oxidoreductase/Mrp antiporter transmembrane" evidence="9">
    <location>
        <begin position="126"/>
        <end position="384"/>
    </location>
</feature>
<dbReference type="InterPro" id="IPR003918">
    <property type="entry name" value="NADH_UbQ_OxRdtase"/>
</dbReference>
<evidence type="ECO:0000313" key="11">
    <source>
        <dbReference type="Proteomes" id="UP000189462"/>
    </source>
</evidence>
<evidence type="ECO:0000313" key="10">
    <source>
        <dbReference type="EMBL" id="OOG22712.1"/>
    </source>
</evidence>
<comment type="similarity">
    <text evidence="2">Belongs to the CPA3 antiporters (TC 2.A.63) subunit D family.</text>
</comment>
<dbReference type="PANTHER" id="PTHR42703:SF1">
    <property type="entry name" value="NA(+)_H(+) ANTIPORTER SUBUNIT D1"/>
    <property type="match status" value="1"/>
</dbReference>
<comment type="caution">
    <text evidence="10">The sequence shown here is derived from an EMBL/GenBank/DDBJ whole genome shotgun (WGS) entry which is preliminary data.</text>
</comment>
<dbReference type="STRING" id="108003.B1C78_14365"/>
<feature type="transmembrane region" description="Helical" evidence="8">
    <location>
        <begin position="37"/>
        <end position="57"/>
    </location>
</feature>
<dbReference type="GO" id="GO:0008137">
    <property type="term" value="F:NADH dehydrogenase (ubiquinone) activity"/>
    <property type="evidence" value="ECO:0007669"/>
    <property type="project" value="InterPro"/>
</dbReference>
<keyword evidence="4 7" id="KW-0812">Transmembrane</keyword>
<keyword evidence="6 8" id="KW-0472">Membrane</keyword>
<feature type="transmembrane region" description="Helical" evidence="8">
    <location>
        <begin position="265"/>
        <end position="282"/>
    </location>
</feature>
<feature type="transmembrane region" description="Helical" evidence="8">
    <location>
        <begin position="524"/>
        <end position="544"/>
    </location>
</feature>
<dbReference type="EMBL" id="MVBK01000098">
    <property type="protein sequence ID" value="OOG22712.1"/>
    <property type="molecule type" value="Genomic_DNA"/>
</dbReference>
<keyword evidence="11" id="KW-1185">Reference proteome</keyword>
<name>A0A1V3NCX4_9GAMM</name>
<evidence type="ECO:0000256" key="6">
    <source>
        <dbReference type="ARBA" id="ARBA00023136"/>
    </source>
</evidence>